<dbReference type="InterPro" id="IPR019734">
    <property type="entry name" value="TPR_rpt"/>
</dbReference>
<gene>
    <name evidence="1" type="ORF">A3B07_01955</name>
</gene>
<comment type="caution">
    <text evidence="1">The sequence shown here is derived from an EMBL/GenBank/DDBJ whole genome shotgun (WGS) entry which is preliminary data.</text>
</comment>
<accession>A0A1G2SCC6</accession>
<evidence type="ECO:0000313" key="2">
    <source>
        <dbReference type="Proteomes" id="UP000178817"/>
    </source>
</evidence>
<dbReference type="Gene3D" id="1.25.40.10">
    <property type="entry name" value="Tetratricopeptide repeat domain"/>
    <property type="match status" value="1"/>
</dbReference>
<dbReference type="InterPro" id="IPR011990">
    <property type="entry name" value="TPR-like_helical_dom_sf"/>
</dbReference>
<sequence length="238" mass="26666">MIKNMEYIQKYKKIIGIIAGIIFLGALAWGFALGPSPSNNGFSLSRESLPSSWEFTGLYNTPELTANVQKNIETLKEKINEEGADVYDIYLSIAQQYALVGKGEEAYDYLLRAGRQDPGNSLTFQTMGNLMESLKAYTAAEEAYKQATIVQPQILQNHLALIGFYLGQKVDAVKIESAFAFALEKSGRATNILKEYAQWLEGQKDTAKAITVWEEVLKQVPEDRAVKDKINQLKRKLK</sequence>
<reference evidence="1 2" key="1">
    <citation type="journal article" date="2016" name="Nat. Commun.">
        <title>Thousands of microbial genomes shed light on interconnected biogeochemical processes in an aquifer system.</title>
        <authorList>
            <person name="Anantharaman K."/>
            <person name="Brown C.T."/>
            <person name="Hug L.A."/>
            <person name="Sharon I."/>
            <person name="Castelle C.J."/>
            <person name="Probst A.J."/>
            <person name="Thomas B.C."/>
            <person name="Singh A."/>
            <person name="Wilkins M.J."/>
            <person name="Karaoz U."/>
            <person name="Brodie E.L."/>
            <person name="Williams K.H."/>
            <person name="Hubbard S.S."/>
            <person name="Banfield J.F."/>
        </authorList>
    </citation>
    <scope>NUCLEOTIDE SEQUENCE [LARGE SCALE GENOMIC DNA]</scope>
</reference>
<proteinExistence type="predicted"/>
<dbReference type="AlphaFoldDB" id="A0A1G2SCC6"/>
<evidence type="ECO:0000313" key="1">
    <source>
        <dbReference type="EMBL" id="OHA82673.1"/>
    </source>
</evidence>
<name>A0A1G2SCC6_9BACT</name>
<dbReference type="SMART" id="SM00028">
    <property type="entry name" value="TPR"/>
    <property type="match status" value="3"/>
</dbReference>
<protein>
    <submittedName>
        <fullName evidence="1">Uncharacterized protein</fullName>
    </submittedName>
</protein>
<dbReference type="STRING" id="1802726.A3B07_01955"/>
<dbReference type="SUPFAM" id="SSF48452">
    <property type="entry name" value="TPR-like"/>
    <property type="match status" value="1"/>
</dbReference>
<dbReference type="EMBL" id="MHUV01000005">
    <property type="protein sequence ID" value="OHA82673.1"/>
    <property type="molecule type" value="Genomic_DNA"/>
</dbReference>
<dbReference type="Proteomes" id="UP000178817">
    <property type="component" value="Unassembled WGS sequence"/>
</dbReference>
<organism evidence="1 2">
    <name type="scientific">Candidatus Yonathbacteria bacterium RIFCSPLOWO2_01_FULL_43_27</name>
    <dbReference type="NCBI Taxonomy" id="1802726"/>
    <lineage>
        <taxon>Bacteria</taxon>
        <taxon>Candidatus Yonathiibacteriota</taxon>
    </lineage>
</organism>